<dbReference type="InterPro" id="IPR019734">
    <property type="entry name" value="TPR_rpt"/>
</dbReference>
<dbReference type="GO" id="GO:0003755">
    <property type="term" value="F:peptidyl-prolyl cis-trans isomerase activity"/>
    <property type="evidence" value="ECO:0007669"/>
    <property type="project" value="UniProtKB-KW"/>
</dbReference>
<evidence type="ECO:0000259" key="9">
    <source>
        <dbReference type="PROSITE" id="PS50059"/>
    </source>
</evidence>
<keyword evidence="4" id="KW-0802">TPR repeat</keyword>
<sequence>MMMLERHSSKRKVELLVLFLFHAISDIGIVWSSNGLRFAQPAFPHLSSKILCQRLCLPACSTHEHASQERSELSSAETHCLPPKQSHTRMPQMRLRGGSHTLVQTKSHTIGEDILGDGGIIKRKIRNSTSDASPKTDDFVYIHYRCYNASSTVPFDDSRTNDERNNEPFGFLLGRGDVMKAWEIAVSTMKAGEVSLFFIRNEYTFAADGSRLKGLFSLASPNHAKAVPHDADILCEIELVEFGRGRSCTKDRKVRLFELADRAPLPTFDRPKFQYIDEVELKLSVSVAGEKLIEHEEVPARYPFGRGVLPPGLELVINEYLFPNVTTRLHLVDEWGLNCSLFRNMSSTRRDLMPTADMSDTSSAVVMDVNVTLVDWNTRYPVDDLPSGWIKCVGLQARMWSAASLEEAQWRWDSHWTGQLYDEIIDDGTETILSFRMRAIKNSSHVILYQRKFVECEIGDGRLPAAVEMSLPRLKVGQRGTISFSKASGLYRCRDAEEELESLLETASDMAMIEFDVIVHAAVKSMAASNLTKKLLMANERKLIGNRFFKLGLTFAAENKYNAAMLHLNFEELENSDEILDATTYEVSAIEDAEKKELMEAQGNVYLNLAACQRRLGNPNLAVKFCDLTLDISPRLSQQLRCKANRWKALALLEDDKYELAKKAAEKAAEIDPDNEEVLSMQRRVVAHHNELMKRQRSTWGSIFKKK</sequence>
<feature type="domain" description="PPIase FKBP-type" evidence="9">
    <location>
        <begin position="137"/>
        <end position="243"/>
    </location>
</feature>
<dbReference type="SMART" id="SM00028">
    <property type="entry name" value="TPR"/>
    <property type="match status" value="2"/>
</dbReference>
<dbReference type="PROSITE" id="PS50059">
    <property type="entry name" value="FKBP_PPIASE"/>
    <property type="match status" value="1"/>
</dbReference>
<dbReference type="SUPFAM" id="SSF54534">
    <property type="entry name" value="FKBP-like"/>
    <property type="match status" value="1"/>
</dbReference>
<evidence type="ECO:0000256" key="8">
    <source>
        <dbReference type="SAM" id="MobiDB-lite"/>
    </source>
</evidence>
<dbReference type="InterPro" id="IPR011990">
    <property type="entry name" value="TPR-like_helical_dom_sf"/>
</dbReference>
<dbReference type="InterPro" id="IPR046357">
    <property type="entry name" value="PPIase_dom_sf"/>
</dbReference>
<dbReference type="Gene3D" id="1.25.40.10">
    <property type="entry name" value="Tetratricopeptide repeat domain"/>
    <property type="match status" value="1"/>
</dbReference>
<comment type="catalytic activity">
    <reaction evidence="1 7">
        <text>[protein]-peptidylproline (omega=180) = [protein]-peptidylproline (omega=0)</text>
        <dbReference type="Rhea" id="RHEA:16237"/>
        <dbReference type="Rhea" id="RHEA-COMP:10747"/>
        <dbReference type="Rhea" id="RHEA-COMP:10748"/>
        <dbReference type="ChEBI" id="CHEBI:83833"/>
        <dbReference type="ChEBI" id="CHEBI:83834"/>
        <dbReference type="EC" id="5.2.1.8"/>
    </reaction>
</comment>
<dbReference type="InterPro" id="IPR050754">
    <property type="entry name" value="FKBP4/5/8-like"/>
</dbReference>
<feature type="region of interest" description="Disordered" evidence="8">
    <location>
        <begin position="68"/>
        <end position="91"/>
    </location>
</feature>
<evidence type="ECO:0000256" key="5">
    <source>
        <dbReference type="ARBA" id="ARBA00023110"/>
    </source>
</evidence>
<evidence type="ECO:0000313" key="10">
    <source>
        <dbReference type="EMBL" id="CAE2266091.1"/>
    </source>
</evidence>
<evidence type="ECO:0000256" key="6">
    <source>
        <dbReference type="ARBA" id="ARBA00023235"/>
    </source>
</evidence>
<proteinExistence type="predicted"/>
<dbReference type="Pfam" id="PF00254">
    <property type="entry name" value="FKBP_C"/>
    <property type="match status" value="1"/>
</dbReference>
<evidence type="ECO:0000256" key="1">
    <source>
        <dbReference type="ARBA" id="ARBA00000971"/>
    </source>
</evidence>
<dbReference type="EMBL" id="HBKN01007887">
    <property type="protein sequence ID" value="CAE2266091.1"/>
    <property type="molecule type" value="Transcribed_RNA"/>
</dbReference>
<keyword evidence="5 7" id="KW-0697">Rotamase</keyword>
<evidence type="ECO:0000256" key="3">
    <source>
        <dbReference type="ARBA" id="ARBA00022737"/>
    </source>
</evidence>
<evidence type="ECO:0000256" key="7">
    <source>
        <dbReference type="PROSITE-ProRule" id="PRU00277"/>
    </source>
</evidence>
<dbReference type="AlphaFoldDB" id="A0A7S4N565"/>
<name>A0A7S4N565_GUITH</name>
<reference evidence="10" key="1">
    <citation type="submission" date="2021-01" db="EMBL/GenBank/DDBJ databases">
        <authorList>
            <person name="Corre E."/>
            <person name="Pelletier E."/>
            <person name="Niang G."/>
            <person name="Scheremetjew M."/>
            <person name="Finn R."/>
            <person name="Kale V."/>
            <person name="Holt S."/>
            <person name="Cochrane G."/>
            <person name="Meng A."/>
            <person name="Brown T."/>
            <person name="Cohen L."/>
        </authorList>
    </citation>
    <scope>NUCLEOTIDE SEQUENCE</scope>
    <source>
        <strain evidence="10">CCMP 2712</strain>
    </source>
</reference>
<protein>
    <recommendedName>
        <fullName evidence="2 7">peptidylprolyl isomerase</fullName>
        <ecNumber evidence="2 7">5.2.1.8</ecNumber>
    </recommendedName>
</protein>
<dbReference type="Pfam" id="PF13181">
    <property type="entry name" value="TPR_8"/>
    <property type="match status" value="1"/>
</dbReference>
<evidence type="ECO:0000256" key="4">
    <source>
        <dbReference type="ARBA" id="ARBA00022803"/>
    </source>
</evidence>
<keyword evidence="6 7" id="KW-0413">Isomerase</keyword>
<dbReference type="PANTHER" id="PTHR46512">
    <property type="entry name" value="PEPTIDYLPROLYL ISOMERASE"/>
    <property type="match status" value="1"/>
</dbReference>
<dbReference type="Gene3D" id="3.10.50.40">
    <property type="match status" value="1"/>
</dbReference>
<dbReference type="EC" id="5.2.1.8" evidence="2 7"/>
<dbReference type="SUPFAM" id="SSF48452">
    <property type="entry name" value="TPR-like"/>
    <property type="match status" value="1"/>
</dbReference>
<organism evidence="10">
    <name type="scientific">Guillardia theta</name>
    <name type="common">Cryptophyte</name>
    <name type="synonym">Cryptomonas phi</name>
    <dbReference type="NCBI Taxonomy" id="55529"/>
    <lineage>
        <taxon>Eukaryota</taxon>
        <taxon>Cryptophyceae</taxon>
        <taxon>Pyrenomonadales</taxon>
        <taxon>Geminigeraceae</taxon>
        <taxon>Guillardia</taxon>
    </lineage>
</organism>
<keyword evidence="3" id="KW-0677">Repeat</keyword>
<accession>A0A7S4N565</accession>
<dbReference type="InterPro" id="IPR001179">
    <property type="entry name" value="PPIase_FKBP_dom"/>
</dbReference>
<gene>
    <name evidence="10" type="ORF">GTHE00462_LOCUS6251</name>
</gene>
<evidence type="ECO:0000256" key="2">
    <source>
        <dbReference type="ARBA" id="ARBA00013194"/>
    </source>
</evidence>
<dbReference type="PANTHER" id="PTHR46512:SF9">
    <property type="entry name" value="PEPTIDYLPROLYL ISOMERASE"/>
    <property type="match status" value="1"/>
</dbReference>